<sequence length="190" mass="21024">MLTVDPAVARQRLTDRVRYSVAVSAIRGFFSALRRLFAPTRPRSDRSTVPSPGRTGAGATVEVDPRSLRDVRLAYRPTRNASPDPGEIVWTWVPFEERDGRGKDRPVVIVAEAGKGAVLAVQLTSKDRTGHPDYVALGVGDWDRSGRPSWVNVDRVFIVNPGGMRREAARVDAARYGRIATVLRGRYGWN</sequence>
<dbReference type="SUPFAM" id="SSF50118">
    <property type="entry name" value="Cell growth inhibitor/plasmid maintenance toxic component"/>
    <property type="match status" value="1"/>
</dbReference>
<reference evidence="4 5" key="1">
    <citation type="submission" date="2019-03" db="EMBL/GenBank/DDBJ databases">
        <title>Genomics of glacier-inhabiting Cryobacterium strains.</title>
        <authorList>
            <person name="Liu Q."/>
            <person name="Xin Y.-H."/>
        </authorList>
    </citation>
    <scope>NUCLEOTIDE SEQUENCE [LARGE SCALE GENOMIC DNA]</scope>
    <source>
        <strain evidence="4 5">MDB1-5</strain>
    </source>
</reference>
<dbReference type="InterPro" id="IPR011067">
    <property type="entry name" value="Plasmid_toxin/cell-grow_inhib"/>
</dbReference>
<evidence type="ECO:0000313" key="4">
    <source>
        <dbReference type="EMBL" id="TFC22800.1"/>
    </source>
</evidence>
<dbReference type="EMBL" id="SOFS01000012">
    <property type="protein sequence ID" value="TFC22800.1"/>
    <property type="molecule type" value="Genomic_DNA"/>
</dbReference>
<protein>
    <submittedName>
        <fullName evidence="4">Type II toxin-antitoxin system PemK/MazF family toxin</fullName>
    </submittedName>
</protein>
<gene>
    <name evidence="4" type="ORF">E3O46_04435</name>
</gene>
<evidence type="ECO:0000256" key="3">
    <source>
        <dbReference type="SAM" id="MobiDB-lite"/>
    </source>
</evidence>
<name>A0ABY2IU65_9MICO</name>
<comment type="caution">
    <text evidence="4">The sequence shown here is derived from an EMBL/GenBank/DDBJ whole genome shotgun (WGS) entry which is preliminary data.</text>
</comment>
<comment type="similarity">
    <text evidence="1">Belongs to the PemK/MazF family.</text>
</comment>
<keyword evidence="5" id="KW-1185">Reference proteome</keyword>
<dbReference type="Pfam" id="PF02452">
    <property type="entry name" value="PemK_toxin"/>
    <property type="match status" value="1"/>
</dbReference>
<dbReference type="Proteomes" id="UP000297604">
    <property type="component" value="Unassembled WGS sequence"/>
</dbReference>
<evidence type="ECO:0000313" key="5">
    <source>
        <dbReference type="Proteomes" id="UP000297604"/>
    </source>
</evidence>
<feature type="region of interest" description="Disordered" evidence="3">
    <location>
        <begin position="41"/>
        <end position="62"/>
    </location>
</feature>
<evidence type="ECO:0000256" key="1">
    <source>
        <dbReference type="ARBA" id="ARBA00007521"/>
    </source>
</evidence>
<evidence type="ECO:0000256" key="2">
    <source>
        <dbReference type="ARBA" id="ARBA00022649"/>
    </source>
</evidence>
<dbReference type="InterPro" id="IPR003477">
    <property type="entry name" value="PemK-like"/>
</dbReference>
<dbReference type="Gene3D" id="2.30.30.110">
    <property type="match status" value="1"/>
</dbReference>
<organism evidence="4 5">
    <name type="scientific">Cryobacterium glucosi</name>
    <dbReference type="NCBI Taxonomy" id="1259175"/>
    <lineage>
        <taxon>Bacteria</taxon>
        <taxon>Bacillati</taxon>
        <taxon>Actinomycetota</taxon>
        <taxon>Actinomycetes</taxon>
        <taxon>Micrococcales</taxon>
        <taxon>Microbacteriaceae</taxon>
        <taxon>Cryobacterium</taxon>
    </lineage>
</organism>
<keyword evidence="2" id="KW-1277">Toxin-antitoxin system</keyword>
<accession>A0ABY2IU65</accession>
<proteinExistence type="inferred from homology"/>